<keyword evidence="5" id="KW-0788">Thiol protease</keyword>
<dbReference type="GO" id="GO:0006508">
    <property type="term" value="P:proteolysis"/>
    <property type="evidence" value="ECO:0007669"/>
    <property type="project" value="UniProtKB-KW"/>
</dbReference>
<dbReference type="PANTHER" id="PTHR10454:SF232">
    <property type="entry name" value="AT03047P-RELATED"/>
    <property type="match status" value="1"/>
</dbReference>
<gene>
    <name evidence="10" type="ORF">B4U79_06027</name>
</gene>
<keyword evidence="2" id="KW-0645">Protease</keyword>
<dbReference type="GO" id="GO:0005737">
    <property type="term" value="C:cytoplasm"/>
    <property type="evidence" value="ECO:0007669"/>
    <property type="project" value="TreeGrafter"/>
</dbReference>
<evidence type="ECO:0000256" key="4">
    <source>
        <dbReference type="ARBA" id="ARBA00022801"/>
    </source>
</evidence>
<dbReference type="Proteomes" id="UP000285301">
    <property type="component" value="Unassembled WGS sequence"/>
</dbReference>
<dbReference type="GO" id="GO:0004197">
    <property type="term" value="F:cysteine-type endopeptidase activity"/>
    <property type="evidence" value="ECO:0007669"/>
    <property type="project" value="InterPro"/>
</dbReference>
<dbReference type="AlphaFoldDB" id="A0A3S3S527"/>
<keyword evidence="4" id="KW-0378">Hydrolase</keyword>
<name>A0A3S3S527_9ACAR</name>
<evidence type="ECO:0000256" key="7">
    <source>
        <dbReference type="RuleBase" id="RU003971"/>
    </source>
</evidence>
<protein>
    <submittedName>
        <fullName evidence="10">Caspase-like protein</fullName>
    </submittedName>
</protein>
<feature type="non-terminal residue" evidence="10">
    <location>
        <position position="280"/>
    </location>
</feature>
<dbReference type="PANTHER" id="PTHR10454">
    <property type="entry name" value="CASPASE"/>
    <property type="match status" value="1"/>
</dbReference>
<keyword evidence="3" id="KW-0053">Apoptosis</keyword>
<dbReference type="CDD" id="cd00032">
    <property type="entry name" value="CASc"/>
    <property type="match status" value="1"/>
</dbReference>
<evidence type="ECO:0000259" key="9">
    <source>
        <dbReference type="PROSITE" id="PS50208"/>
    </source>
</evidence>
<dbReference type="GO" id="GO:1990525">
    <property type="term" value="F:BIR domain binding"/>
    <property type="evidence" value="ECO:0007669"/>
    <property type="project" value="UniProtKB-ARBA"/>
</dbReference>
<dbReference type="InterPro" id="IPR015917">
    <property type="entry name" value="Pept_C14A"/>
</dbReference>
<dbReference type="InterPro" id="IPR011600">
    <property type="entry name" value="Pept_C14_caspase"/>
</dbReference>
<dbReference type="InterPro" id="IPR033139">
    <property type="entry name" value="Caspase_cys_AS"/>
</dbReference>
<evidence type="ECO:0000256" key="3">
    <source>
        <dbReference type="ARBA" id="ARBA00022703"/>
    </source>
</evidence>
<dbReference type="FunFam" id="3.40.50.1460:FF:000001">
    <property type="entry name" value="Caspase-3 preproprotein"/>
    <property type="match status" value="1"/>
</dbReference>
<dbReference type="InterPro" id="IPR001309">
    <property type="entry name" value="Pept_C14_p20"/>
</dbReference>
<dbReference type="GO" id="GO:0016322">
    <property type="term" value="P:neuron remodeling"/>
    <property type="evidence" value="ECO:0007669"/>
    <property type="project" value="UniProtKB-ARBA"/>
</dbReference>
<comment type="similarity">
    <text evidence="1 7">Belongs to the peptidase C14A family.</text>
</comment>
<comment type="caution">
    <text evidence="10">The sequence shown here is derived from an EMBL/GenBank/DDBJ whole genome shotgun (WGS) entry which is preliminary data.</text>
</comment>
<dbReference type="PROSITE" id="PS01122">
    <property type="entry name" value="CASPASE_CYS"/>
    <property type="match status" value="1"/>
</dbReference>
<dbReference type="GO" id="GO:0045751">
    <property type="term" value="P:negative regulation of Toll signaling pathway"/>
    <property type="evidence" value="ECO:0007669"/>
    <property type="project" value="UniProtKB-ARBA"/>
</dbReference>
<evidence type="ECO:0000259" key="8">
    <source>
        <dbReference type="PROSITE" id="PS50207"/>
    </source>
</evidence>
<evidence type="ECO:0000256" key="1">
    <source>
        <dbReference type="ARBA" id="ARBA00010134"/>
    </source>
</evidence>
<keyword evidence="11" id="KW-1185">Reference proteome</keyword>
<dbReference type="InterPro" id="IPR002398">
    <property type="entry name" value="Pept_C14"/>
</dbReference>
<dbReference type="SUPFAM" id="SSF52129">
    <property type="entry name" value="Caspase-like"/>
    <property type="match status" value="1"/>
</dbReference>
<dbReference type="EMBL" id="NCKU01002596">
    <property type="protein sequence ID" value="RWS09253.1"/>
    <property type="molecule type" value="Genomic_DNA"/>
</dbReference>
<dbReference type="InterPro" id="IPR029030">
    <property type="entry name" value="Caspase-like_dom_sf"/>
</dbReference>
<evidence type="ECO:0000256" key="2">
    <source>
        <dbReference type="ARBA" id="ARBA00022670"/>
    </source>
</evidence>
<organism evidence="10 11">
    <name type="scientific">Dinothrombium tinctorium</name>
    <dbReference type="NCBI Taxonomy" id="1965070"/>
    <lineage>
        <taxon>Eukaryota</taxon>
        <taxon>Metazoa</taxon>
        <taxon>Ecdysozoa</taxon>
        <taxon>Arthropoda</taxon>
        <taxon>Chelicerata</taxon>
        <taxon>Arachnida</taxon>
        <taxon>Acari</taxon>
        <taxon>Acariformes</taxon>
        <taxon>Trombidiformes</taxon>
        <taxon>Prostigmata</taxon>
        <taxon>Anystina</taxon>
        <taxon>Parasitengona</taxon>
        <taxon>Trombidioidea</taxon>
        <taxon>Trombidiidae</taxon>
        <taxon>Dinothrombium</taxon>
    </lineage>
</organism>
<dbReference type="STRING" id="1965070.A0A3S3S527"/>
<feature type="domain" description="Caspase family p10" evidence="8">
    <location>
        <begin position="183"/>
        <end position="278"/>
    </location>
</feature>
<dbReference type="Gene3D" id="3.40.50.1460">
    <property type="match status" value="1"/>
</dbReference>
<dbReference type="PROSITE" id="PS50207">
    <property type="entry name" value="CASPASE_P10"/>
    <property type="match status" value="1"/>
</dbReference>
<keyword evidence="6" id="KW-0865">Zymogen</keyword>
<dbReference type="PROSITE" id="PS50208">
    <property type="entry name" value="CASPASE_P20"/>
    <property type="match status" value="1"/>
</dbReference>
<evidence type="ECO:0000313" key="10">
    <source>
        <dbReference type="EMBL" id="RWS09253.1"/>
    </source>
</evidence>
<dbReference type="OrthoDB" id="6416614at2759"/>
<dbReference type="InterPro" id="IPR002138">
    <property type="entry name" value="Pept_C14_p10"/>
</dbReference>
<evidence type="ECO:0000256" key="6">
    <source>
        <dbReference type="ARBA" id="ARBA00023145"/>
    </source>
</evidence>
<dbReference type="PRINTS" id="PR00376">
    <property type="entry name" value="IL1BCENZYME"/>
</dbReference>
<feature type="domain" description="Caspase family p20" evidence="9">
    <location>
        <begin position="41"/>
        <end position="164"/>
    </location>
</feature>
<evidence type="ECO:0000313" key="11">
    <source>
        <dbReference type="Proteomes" id="UP000285301"/>
    </source>
</evidence>
<accession>A0A3S3S527</accession>
<dbReference type="Pfam" id="PF00656">
    <property type="entry name" value="Peptidase_C14"/>
    <property type="match status" value="1"/>
</dbReference>
<sequence length="280" mass="32057">MSSMDASRESSHDQNPFCIFQPPAQLREDTDSEEYFMKAAKRGPCLIFNHENFDKRTNQPKRRGTANDRDALQNSFRNLGCNVKVFDDLTFDSIYNEIHAAAKQNYANKNCFICCILTHGDGKLFARDRPYDISTLLEPFHGDRCQTLAGKPKIFIIQACQGDKFDNGVLVKTRDMDVHDSVGFITIPTFADYLIAQSSVPGYYSWRDTNAGSWFIQSLTETIDEKLQENPAPDFMSILTTTTRKVAYKFKSNNLIWPGKKQVPCIFSTLTRRIHFYPKN</sequence>
<dbReference type="SMART" id="SM00115">
    <property type="entry name" value="CASc"/>
    <property type="match status" value="1"/>
</dbReference>
<proteinExistence type="inferred from homology"/>
<dbReference type="GO" id="GO:0045476">
    <property type="term" value="P:nurse cell apoptotic process"/>
    <property type="evidence" value="ECO:0007669"/>
    <property type="project" value="UniProtKB-ARBA"/>
</dbReference>
<evidence type="ECO:0000256" key="5">
    <source>
        <dbReference type="ARBA" id="ARBA00022807"/>
    </source>
</evidence>
<dbReference type="GO" id="GO:0043525">
    <property type="term" value="P:positive regulation of neuron apoptotic process"/>
    <property type="evidence" value="ECO:0007669"/>
    <property type="project" value="TreeGrafter"/>
</dbReference>
<reference evidence="10 11" key="1">
    <citation type="journal article" date="2018" name="Gigascience">
        <title>Genomes of trombidid mites reveal novel predicted allergens and laterally-transferred genes associated with secondary metabolism.</title>
        <authorList>
            <person name="Dong X."/>
            <person name="Chaisiri K."/>
            <person name="Xia D."/>
            <person name="Armstrong S.D."/>
            <person name="Fang Y."/>
            <person name="Donnelly M.J."/>
            <person name="Kadowaki T."/>
            <person name="McGarry J.W."/>
            <person name="Darby A.C."/>
            <person name="Makepeace B.L."/>
        </authorList>
    </citation>
    <scope>NUCLEOTIDE SEQUENCE [LARGE SCALE GENOMIC DNA]</scope>
    <source>
        <strain evidence="10">UoL-WK</strain>
    </source>
</reference>